<dbReference type="EMBL" id="JACJPY010000001">
    <property type="protein sequence ID" value="MBD2148525.1"/>
    <property type="molecule type" value="Genomic_DNA"/>
</dbReference>
<evidence type="ECO:0000256" key="6">
    <source>
        <dbReference type="RuleBase" id="RU361200"/>
    </source>
</evidence>
<evidence type="ECO:0000256" key="1">
    <source>
        <dbReference type="ARBA" id="ARBA00022598"/>
    </source>
</evidence>
<feature type="binding site" evidence="5">
    <location>
        <position position="159"/>
    </location>
    <ligand>
        <name>ATP</name>
        <dbReference type="ChEBI" id="CHEBI:30616"/>
    </ligand>
</feature>
<evidence type="ECO:0000256" key="2">
    <source>
        <dbReference type="ARBA" id="ARBA00022741"/>
    </source>
</evidence>
<dbReference type="InterPro" id="IPR016185">
    <property type="entry name" value="PreATP-grasp_dom_sf"/>
</dbReference>
<dbReference type="NCBIfam" id="TIGR01161">
    <property type="entry name" value="purK"/>
    <property type="match status" value="1"/>
</dbReference>
<dbReference type="GO" id="GO:0046872">
    <property type="term" value="F:metal ion binding"/>
    <property type="evidence" value="ECO:0007669"/>
    <property type="project" value="InterPro"/>
</dbReference>
<reference evidence="8" key="2">
    <citation type="submission" date="2020-08" db="EMBL/GenBank/DDBJ databases">
        <authorList>
            <person name="Chen M."/>
            <person name="Teng W."/>
            <person name="Zhao L."/>
            <person name="Hu C."/>
            <person name="Zhou Y."/>
            <person name="Han B."/>
            <person name="Song L."/>
            <person name="Shu W."/>
        </authorList>
    </citation>
    <scope>NUCLEOTIDE SEQUENCE</scope>
    <source>
        <strain evidence="8">FACHB-1277</strain>
    </source>
</reference>
<keyword evidence="3 5" id="KW-0658">Purine biosynthesis</keyword>
<accession>A0A926UR58</accession>
<dbReference type="GO" id="GO:0005524">
    <property type="term" value="F:ATP binding"/>
    <property type="evidence" value="ECO:0007669"/>
    <property type="project" value="UniProtKB-UniRule"/>
</dbReference>
<evidence type="ECO:0000259" key="7">
    <source>
        <dbReference type="PROSITE" id="PS50975"/>
    </source>
</evidence>
<dbReference type="SUPFAM" id="SSF52440">
    <property type="entry name" value="PreATP-grasp domain"/>
    <property type="match status" value="1"/>
</dbReference>
<keyword evidence="2 5" id="KW-0547">Nucleotide-binding</keyword>
<comment type="pathway">
    <text evidence="5 6">Purine metabolism; IMP biosynthesis via de novo pathway; 5-amino-1-(5-phospho-D-ribosyl)imidazole-4-carboxylate from 5-amino-1-(5-phospho-D-ribosyl)imidazole (N5-CAIR route): step 1/2.</text>
</comment>
<dbReference type="Pfam" id="PF17769">
    <property type="entry name" value="PurK_C"/>
    <property type="match status" value="1"/>
</dbReference>
<proteinExistence type="inferred from homology"/>
<dbReference type="SUPFAM" id="SSF56059">
    <property type="entry name" value="Glutathione synthetase ATP-binding domain-like"/>
    <property type="match status" value="1"/>
</dbReference>
<dbReference type="InterPro" id="IPR013815">
    <property type="entry name" value="ATP_grasp_subdomain_1"/>
</dbReference>
<dbReference type="Proteomes" id="UP000631421">
    <property type="component" value="Unassembled WGS sequence"/>
</dbReference>
<dbReference type="Pfam" id="PF22660">
    <property type="entry name" value="RS_preATP-grasp-like"/>
    <property type="match status" value="1"/>
</dbReference>
<dbReference type="FunFam" id="3.30.1490.20:FF:000015">
    <property type="entry name" value="N5-carboxyaminoimidazole ribonucleotide synthase"/>
    <property type="match status" value="1"/>
</dbReference>
<evidence type="ECO:0000313" key="9">
    <source>
        <dbReference type="Proteomes" id="UP000631421"/>
    </source>
</evidence>
<dbReference type="InterPro" id="IPR003135">
    <property type="entry name" value="ATP-grasp_carboxylate-amine"/>
</dbReference>
<organism evidence="8 9">
    <name type="scientific">Pseudanabaena cinerea FACHB-1277</name>
    <dbReference type="NCBI Taxonomy" id="2949581"/>
    <lineage>
        <taxon>Bacteria</taxon>
        <taxon>Bacillati</taxon>
        <taxon>Cyanobacteriota</taxon>
        <taxon>Cyanophyceae</taxon>
        <taxon>Pseudanabaenales</taxon>
        <taxon>Pseudanabaenaceae</taxon>
        <taxon>Pseudanabaena</taxon>
        <taxon>Pseudanabaena cinerea</taxon>
    </lineage>
</organism>
<evidence type="ECO:0000256" key="4">
    <source>
        <dbReference type="ARBA" id="ARBA00022840"/>
    </source>
</evidence>
<feature type="binding site" evidence="5">
    <location>
        <begin position="279"/>
        <end position="280"/>
    </location>
    <ligand>
        <name>ATP</name>
        <dbReference type="ChEBI" id="CHEBI:30616"/>
    </ligand>
</feature>
<feature type="binding site" evidence="5">
    <location>
        <position position="202"/>
    </location>
    <ligand>
        <name>ATP</name>
        <dbReference type="ChEBI" id="CHEBI:30616"/>
    </ligand>
</feature>
<evidence type="ECO:0000313" key="8">
    <source>
        <dbReference type="EMBL" id="MBD2148525.1"/>
    </source>
</evidence>
<dbReference type="GO" id="GO:0004638">
    <property type="term" value="F:phosphoribosylaminoimidazole carboxylase activity"/>
    <property type="evidence" value="ECO:0007669"/>
    <property type="project" value="InterPro"/>
</dbReference>
<name>A0A926UR58_9CYAN</name>
<dbReference type="HAMAP" id="MF_01928">
    <property type="entry name" value="PurK"/>
    <property type="match status" value="1"/>
</dbReference>
<reference evidence="8" key="1">
    <citation type="journal article" date="2015" name="ISME J.">
        <title>Draft Genome Sequence of Streptomyces incarnatus NRRL8089, which Produces the Nucleoside Antibiotic Sinefungin.</title>
        <authorList>
            <person name="Oshima K."/>
            <person name="Hattori M."/>
            <person name="Shimizu H."/>
            <person name="Fukuda K."/>
            <person name="Nemoto M."/>
            <person name="Inagaki K."/>
            <person name="Tamura T."/>
        </authorList>
    </citation>
    <scope>NUCLEOTIDE SEQUENCE</scope>
    <source>
        <strain evidence="8">FACHB-1277</strain>
    </source>
</reference>
<dbReference type="Gene3D" id="3.30.1490.20">
    <property type="entry name" value="ATP-grasp fold, A domain"/>
    <property type="match status" value="1"/>
</dbReference>
<comment type="subunit">
    <text evidence="5 6">Homodimer.</text>
</comment>
<comment type="similarity">
    <text evidence="5 6">Belongs to the PurK/PurT family.</text>
</comment>
<evidence type="ECO:0000256" key="3">
    <source>
        <dbReference type="ARBA" id="ARBA00022755"/>
    </source>
</evidence>
<keyword evidence="4 5" id="KW-0067">ATP-binding</keyword>
<dbReference type="PANTHER" id="PTHR11609">
    <property type="entry name" value="PURINE BIOSYNTHESIS PROTEIN 6/7, PUR6/7"/>
    <property type="match status" value="1"/>
</dbReference>
<dbReference type="InterPro" id="IPR011054">
    <property type="entry name" value="Rudment_hybrid_motif"/>
</dbReference>
<dbReference type="GO" id="GO:0006189">
    <property type="term" value="P:'de novo' IMP biosynthetic process"/>
    <property type="evidence" value="ECO:0007669"/>
    <property type="project" value="UniProtKB-UniRule"/>
</dbReference>
<dbReference type="InterPro" id="IPR011761">
    <property type="entry name" value="ATP-grasp"/>
</dbReference>
<dbReference type="Gene3D" id="3.40.50.20">
    <property type="match status" value="1"/>
</dbReference>
<comment type="caution">
    <text evidence="5">Lacks conserved residue(s) required for the propagation of feature annotation.</text>
</comment>
<feature type="binding site" evidence="5">
    <location>
        <begin position="194"/>
        <end position="197"/>
    </location>
    <ligand>
        <name>ATP</name>
        <dbReference type="ChEBI" id="CHEBI:30616"/>
    </ligand>
</feature>
<dbReference type="EC" id="6.3.4.18" evidence="5 6"/>
<dbReference type="Gene3D" id="3.30.470.20">
    <property type="entry name" value="ATP-grasp fold, B domain"/>
    <property type="match status" value="1"/>
</dbReference>
<keyword evidence="1 5" id="KW-0436">Ligase</keyword>
<dbReference type="InterPro" id="IPR040686">
    <property type="entry name" value="PurK_C"/>
</dbReference>
<comment type="function">
    <text evidence="6">Catalyzes the ATP-dependent conversion of 5-aminoimidazole ribonucleotide (AIR) and HCO(3)- to N5-carboxyaminoimidazole ribonucleotide (N5-CAIR).</text>
</comment>
<dbReference type="PANTHER" id="PTHR11609:SF5">
    <property type="entry name" value="PHOSPHORIBOSYLAMINOIMIDAZOLE CARBOXYLASE"/>
    <property type="match status" value="1"/>
</dbReference>
<protein>
    <recommendedName>
        <fullName evidence="5 6">N5-carboxyaminoimidazole ribonucleotide synthase</fullName>
        <shortName evidence="5 6">N5-CAIR synthase</shortName>
        <ecNumber evidence="5 6">6.3.4.18</ecNumber>
    </recommendedName>
    <alternativeName>
        <fullName evidence="5 6">5-(carboxyamino)imidazole ribonucleotide synthetase</fullName>
    </alternativeName>
</protein>
<sequence length="411" mass="45423">MWRGRIKVVNQQKVGVIGGGQLAWMMAIAAQKIGIELSVQAANDQEPAVAIADRVVYGKVSDAKATAKLAEHCPVITFENEFVDLEALQTLENSDRFHHAYHNFKFLPRLATLEISVDKLKQRQHFRDHQIPTPTFYAVDQESDLINAAANLGYPLVLKSRRHGYDGKGTWVIKNVEELQTAWTSIHQAPAIAEAFIPFEQELAVIAARTLHGDIVIYPVVETLQIDQVCRRTIAPARVSPAIAAEVERIAKQIMVSLDAIGVIGIEFFLTASAEVTVNEIAPRTHNSGHYTIEGCHTSQFEQLLRVVSGLPLGDVSMAVPVAIMINLLGTEGYADNDPDYLHQRKAIASFPNTFIHWYGKSSSLGRKLGHVTVCAPTYDTALAISDRIEKIWYGSSQNADTESISNKRFS</sequence>
<feature type="binding site" evidence="5">
    <location>
        <position position="119"/>
    </location>
    <ligand>
        <name>ATP</name>
        <dbReference type="ChEBI" id="CHEBI:30616"/>
    </ligand>
</feature>
<dbReference type="InterPro" id="IPR005875">
    <property type="entry name" value="PurK"/>
</dbReference>
<dbReference type="NCBIfam" id="NF004679">
    <property type="entry name" value="PRK06019.1-5"/>
    <property type="match status" value="1"/>
</dbReference>
<feature type="domain" description="ATP-grasp" evidence="7">
    <location>
        <begin position="123"/>
        <end position="309"/>
    </location>
</feature>
<keyword evidence="9" id="KW-1185">Reference proteome</keyword>
<dbReference type="Pfam" id="PF02222">
    <property type="entry name" value="ATP-grasp"/>
    <property type="match status" value="1"/>
</dbReference>
<comment type="caution">
    <text evidence="8">The sequence shown here is derived from an EMBL/GenBank/DDBJ whole genome shotgun (WGS) entry which is preliminary data.</text>
</comment>
<comment type="function">
    <text evidence="5">Catalyzes the ATP-dependent conversion of 5-aminoimidazole ribonucleotide (AIR) and HCO(3)(-) to N5-carboxyaminoimidazole ribonucleotide (N5-CAIR).</text>
</comment>
<dbReference type="GO" id="GO:0034028">
    <property type="term" value="F:5-(carboxyamino)imidazole ribonucleotide synthase activity"/>
    <property type="evidence" value="ECO:0007669"/>
    <property type="project" value="UniProtKB-UniRule"/>
</dbReference>
<dbReference type="AlphaFoldDB" id="A0A926UR58"/>
<comment type="catalytic activity">
    <reaction evidence="5 6">
        <text>5-amino-1-(5-phospho-beta-D-ribosyl)imidazole + hydrogencarbonate + ATP = 5-carboxyamino-1-(5-phospho-D-ribosyl)imidazole + ADP + phosphate + 2 H(+)</text>
        <dbReference type="Rhea" id="RHEA:19317"/>
        <dbReference type="ChEBI" id="CHEBI:15378"/>
        <dbReference type="ChEBI" id="CHEBI:17544"/>
        <dbReference type="ChEBI" id="CHEBI:30616"/>
        <dbReference type="ChEBI" id="CHEBI:43474"/>
        <dbReference type="ChEBI" id="CHEBI:58730"/>
        <dbReference type="ChEBI" id="CHEBI:137981"/>
        <dbReference type="ChEBI" id="CHEBI:456216"/>
        <dbReference type="EC" id="6.3.4.18"/>
    </reaction>
</comment>
<dbReference type="InterPro" id="IPR054350">
    <property type="entry name" value="PurT/PurK_preATP-grasp"/>
</dbReference>
<dbReference type="SUPFAM" id="SSF51246">
    <property type="entry name" value="Rudiment single hybrid motif"/>
    <property type="match status" value="1"/>
</dbReference>
<gene>
    <name evidence="5 6" type="primary">purK</name>
    <name evidence="8" type="ORF">H6F44_00020</name>
</gene>
<evidence type="ECO:0000256" key="5">
    <source>
        <dbReference type="HAMAP-Rule" id="MF_01928"/>
    </source>
</evidence>
<dbReference type="PROSITE" id="PS50975">
    <property type="entry name" value="ATP_GRASP"/>
    <property type="match status" value="1"/>
</dbReference>